<feature type="domain" description="FAD/NAD(P)-binding" evidence="6">
    <location>
        <begin position="8"/>
        <end position="297"/>
    </location>
</feature>
<organism evidence="7 8">
    <name type="scientific">Falsiroseomonas oleicola</name>
    <dbReference type="NCBI Taxonomy" id="2801474"/>
    <lineage>
        <taxon>Bacteria</taxon>
        <taxon>Pseudomonadati</taxon>
        <taxon>Pseudomonadota</taxon>
        <taxon>Alphaproteobacteria</taxon>
        <taxon>Acetobacterales</taxon>
        <taxon>Roseomonadaceae</taxon>
        <taxon>Falsiroseomonas</taxon>
    </lineage>
</organism>
<comment type="caution">
    <text evidence="5">Lacks conserved residue(s) required for the propagation of feature annotation.</text>
</comment>
<dbReference type="Proteomes" id="UP000689967">
    <property type="component" value="Unassembled WGS sequence"/>
</dbReference>
<dbReference type="Pfam" id="PF07992">
    <property type="entry name" value="Pyr_redox_2"/>
    <property type="match status" value="1"/>
</dbReference>
<keyword evidence="8" id="KW-1185">Reference proteome</keyword>
<dbReference type="InterPro" id="IPR022890">
    <property type="entry name" value="Fd--NADP_Rdtase_type_2"/>
</dbReference>
<keyword evidence="1 5" id="KW-0285">Flavoprotein</keyword>
<dbReference type="HAMAP" id="MF_01685">
    <property type="entry name" value="FENR2"/>
    <property type="match status" value="1"/>
</dbReference>
<comment type="caution">
    <text evidence="7">The sequence shown here is derived from an EMBL/GenBank/DDBJ whole genome shotgun (WGS) entry which is preliminary data.</text>
</comment>
<feature type="binding site" evidence="5">
    <location>
        <position position="331"/>
    </location>
    <ligand>
        <name>FAD</name>
        <dbReference type="ChEBI" id="CHEBI:57692"/>
    </ligand>
</feature>
<dbReference type="RefSeq" id="WP_216878250.1">
    <property type="nucleotide sequence ID" value="NZ_JAERQM010000007.1"/>
</dbReference>
<keyword evidence="4 5" id="KW-0560">Oxidoreductase</keyword>
<comment type="similarity">
    <text evidence="5">Belongs to the ferredoxin--NADP reductase type 2 family.</text>
</comment>
<evidence type="ECO:0000313" key="7">
    <source>
        <dbReference type="EMBL" id="MBU8546229.1"/>
    </source>
</evidence>
<proteinExistence type="inferred from homology"/>
<evidence type="ECO:0000256" key="5">
    <source>
        <dbReference type="HAMAP-Rule" id="MF_01685"/>
    </source>
</evidence>
<evidence type="ECO:0000256" key="2">
    <source>
        <dbReference type="ARBA" id="ARBA00022827"/>
    </source>
</evidence>
<dbReference type="PANTHER" id="PTHR48105">
    <property type="entry name" value="THIOREDOXIN REDUCTASE 1-RELATED-RELATED"/>
    <property type="match status" value="1"/>
</dbReference>
<evidence type="ECO:0000256" key="1">
    <source>
        <dbReference type="ARBA" id="ARBA00022630"/>
    </source>
</evidence>
<accession>A0ABS6HBZ3</accession>
<dbReference type="InterPro" id="IPR050097">
    <property type="entry name" value="Ferredoxin-NADP_redctase_2"/>
</dbReference>
<keyword evidence="2 5" id="KW-0274">FAD</keyword>
<dbReference type="InterPro" id="IPR023753">
    <property type="entry name" value="FAD/NAD-binding_dom"/>
</dbReference>
<dbReference type="EMBL" id="JAERQM010000007">
    <property type="protein sequence ID" value="MBU8546229.1"/>
    <property type="molecule type" value="Genomic_DNA"/>
</dbReference>
<feature type="binding site" evidence="5">
    <location>
        <position position="290"/>
    </location>
    <ligand>
        <name>FAD</name>
        <dbReference type="ChEBI" id="CHEBI:57692"/>
    </ligand>
</feature>
<dbReference type="EC" id="1.18.1.2" evidence="5"/>
<evidence type="ECO:0000256" key="3">
    <source>
        <dbReference type="ARBA" id="ARBA00022857"/>
    </source>
</evidence>
<comment type="cofactor">
    <cofactor evidence="5">
        <name>FAD</name>
        <dbReference type="ChEBI" id="CHEBI:57692"/>
    </cofactor>
    <text evidence="5">Binds 1 FAD per subunit.</text>
</comment>
<feature type="binding site" evidence="5">
    <location>
        <position position="49"/>
    </location>
    <ligand>
        <name>FAD</name>
        <dbReference type="ChEBI" id="CHEBI:57692"/>
    </ligand>
</feature>
<keyword evidence="3 5" id="KW-0521">NADP</keyword>
<feature type="binding site" evidence="5">
    <location>
        <position position="44"/>
    </location>
    <ligand>
        <name>FAD</name>
        <dbReference type="ChEBI" id="CHEBI:57692"/>
    </ligand>
</feature>
<reference evidence="7 8" key="1">
    <citation type="submission" date="2021-01" db="EMBL/GenBank/DDBJ databases">
        <title>Roseomonas sp. nov, a bacterium isolated from an oil production mixture in Yumen Oilfield.</title>
        <authorList>
            <person name="Wu D."/>
        </authorList>
    </citation>
    <scope>NUCLEOTIDE SEQUENCE [LARGE SCALE GENOMIC DNA]</scope>
    <source>
        <strain evidence="7 8">ROY-5-3</strain>
    </source>
</reference>
<protein>
    <recommendedName>
        <fullName evidence="5">Ferredoxin--NADP reductase</fullName>
        <shortName evidence="5">FNR</shortName>
        <shortName evidence="5">Fd-NADP(+) reductase</shortName>
        <ecNumber evidence="5">1.18.1.2</ecNumber>
    </recommendedName>
</protein>
<evidence type="ECO:0000256" key="4">
    <source>
        <dbReference type="ARBA" id="ARBA00023002"/>
    </source>
</evidence>
<name>A0ABS6HBZ3_9PROT</name>
<feature type="binding site" evidence="5">
    <location>
        <position position="123"/>
    </location>
    <ligand>
        <name>FAD</name>
        <dbReference type="ChEBI" id="CHEBI:57692"/>
    </ligand>
</feature>
<evidence type="ECO:0000259" key="6">
    <source>
        <dbReference type="Pfam" id="PF07992"/>
    </source>
</evidence>
<sequence length="339" mass="35830">MSAVVETDVAIIGAGPVGLFAVFECGMLRMKTVVIDALSEIGGQCSALYPEKPIFDIPAYPEIAGADLIAALHKQCAPFDPLMMLGRRVESLRQAGEKLVLTTSEGDSITCRAVILAAGAGAFGPNRPPLERLPEFEASGAVRYLVSKREEFRGKRVVIAGGGDSAVDWALSLKQVAAQVTVVHRRDKFRCAPESAAQLKQAADRGEIEMAIPYQLHGLEGEGGVLTGVSLATLKGEVKTVPADHLLAFFGLSMELGPIADWGLDLDRSHITVEPATCATNIPGVHAIGDIATYPGKLKLILQGFSEAAMAAHAIHPRVFPGEALHFEYSTSKGLPVAG</sequence>
<comment type="catalytic activity">
    <reaction evidence="5">
        <text>2 reduced [2Fe-2S]-[ferredoxin] + NADP(+) + H(+) = 2 oxidized [2Fe-2S]-[ferredoxin] + NADPH</text>
        <dbReference type="Rhea" id="RHEA:20125"/>
        <dbReference type="Rhea" id="RHEA-COMP:10000"/>
        <dbReference type="Rhea" id="RHEA-COMP:10001"/>
        <dbReference type="ChEBI" id="CHEBI:15378"/>
        <dbReference type="ChEBI" id="CHEBI:33737"/>
        <dbReference type="ChEBI" id="CHEBI:33738"/>
        <dbReference type="ChEBI" id="CHEBI:57783"/>
        <dbReference type="ChEBI" id="CHEBI:58349"/>
        <dbReference type="EC" id="1.18.1.2"/>
    </reaction>
</comment>
<comment type="subunit">
    <text evidence="5">Homodimer.</text>
</comment>
<gene>
    <name evidence="7" type="ORF">JJQ90_21085</name>
</gene>
<feature type="binding site" evidence="5">
    <location>
        <position position="36"/>
    </location>
    <ligand>
        <name>FAD</name>
        <dbReference type="ChEBI" id="CHEBI:57692"/>
    </ligand>
</feature>
<feature type="binding site" evidence="5">
    <location>
        <position position="89"/>
    </location>
    <ligand>
        <name>FAD</name>
        <dbReference type="ChEBI" id="CHEBI:57692"/>
    </ligand>
</feature>
<evidence type="ECO:0000313" key="8">
    <source>
        <dbReference type="Proteomes" id="UP000689967"/>
    </source>
</evidence>